<accession>A0A976R7T1</accession>
<dbReference type="EMBL" id="OM869661">
    <property type="protein sequence ID" value="UPW41757.1"/>
    <property type="molecule type" value="Genomic_DNA"/>
</dbReference>
<name>A0A976R7T1_9VIRU</name>
<organism evidence="1">
    <name type="scientific">Peromfec virus RodF7_15</name>
    <dbReference type="NCBI Taxonomy" id="2929350"/>
    <lineage>
        <taxon>Viruses</taxon>
        <taxon>Monodnaviria</taxon>
        <taxon>Sangervirae</taxon>
        <taxon>Phixviricota</taxon>
        <taxon>Malgrandaviricetes</taxon>
        <taxon>Petitvirales</taxon>
        <taxon>Microviridae</taxon>
    </lineage>
</organism>
<evidence type="ECO:0000313" key="1">
    <source>
        <dbReference type="EMBL" id="UPW41757.1"/>
    </source>
</evidence>
<reference evidence="1" key="1">
    <citation type="submission" date="2022-02" db="EMBL/GenBank/DDBJ databases">
        <title>Towards deciphering the DNA virus diversity associated with rodent species in the families Cricetidae and Heteromyidae.</title>
        <authorList>
            <person name="Lund M."/>
            <person name="Larsen B.B."/>
            <person name="Gryseels S."/>
            <person name="Kraberger S."/>
            <person name="Rowsey D.M."/>
            <person name="Steger L."/>
            <person name="Yule K.M."/>
            <person name="Upham N.S."/>
            <person name="Worobey M."/>
            <person name="Van Doorslaer K."/>
            <person name="Varsani A."/>
        </authorList>
    </citation>
    <scope>NUCLEOTIDE SEQUENCE</scope>
    <source>
        <strain evidence="1">NeonRodF7_15</strain>
    </source>
</reference>
<protein>
    <submittedName>
        <fullName evidence="1">Uncharacterized protein</fullName>
    </submittedName>
</protein>
<sequence length="58" mass="6919">MHESFKYLYNNHKEFVSPYSDTFLGFKNNEINKFGLPKQIIQKSLLGLLLKERDKNEI</sequence>
<proteinExistence type="predicted"/>